<dbReference type="Pfam" id="PF03591">
    <property type="entry name" value="AzlC"/>
    <property type="match status" value="1"/>
</dbReference>
<dbReference type="Proteomes" id="UP001151234">
    <property type="component" value="Unassembled WGS sequence"/>
</dbReference>
<feature type="transmembrane region" description="Helical" evidence="8">
    <location>
        <begin position="209"/>
        <end position="226"/>
    </location>
</feature>
<evidence type="ECO:0000313" key="9">
    <source>
        <dbReference type="EMBL" id="MDA5397726.1"/>
    </source>
</evidence>
<dbReference type="PANTHER" id="PTHR34979">
    <property type="entry name" value="INNER MEMBRANE PROTEIN YGAZ"/>
    <property type="match status" value="1"/>
</dbReference>
<dbReference type="InterPro" id="IPR011606">
    <property type="entry name" value="Brnchd-chn_aa_trnsp_permease"/>
</dbReference>
<sequence>MMFDRDFRQGMRDSLPIVVGAAPFGLLFGALAVENGLDVYQAVLMSAVLNAGASQMVGIDLFGNNVAPWIIVLSIFAVNFRHVLYSASIGPKMTGFSPLQKAIAFFFLVDPQFAEAEKRYERGQRVSFNWYMGAVLSLYSTWILETAIGAYFGRLIKDPHAYGVDFMLPIYFLVLVMSFRRRRNWMPVVLASGVASVVAYHLVGSPWHVSIGAIAGVVLAAIMAGGGTKPETVNADAEGGQLTR</sequence>
<dbReference type="GO" id="GO:0005886">
    <property type="term" value="C:plasma membrane"/>
    <property type="evidence" value="ECO:0007669"/>
    <property type="project" value="UniProtKB-SubCell"/>
</dbReference>
<comment type="subcellular location">
    <subcellularLocation>
        <location evidence="1">Cell membrane</location>
        <topology evidence="1">Multi-pass membrane protein</topology>
    </subcellularLocation>
</comment>
<evidence type="ECO:0000256" key="2">
    <source>
        <dbReference type="ARBA" id="ARBA00010735"/>
    </source>
</evidence>
<evidence type="ECO:0000256" key="8">
    <source>
        <dbReference type="SAM" id="Phobius"/>
    </source>
</evidence>
<keyword evidence="4" id="KW-1003">Cell membrane</keyword>
<evidence type="ECO:0000313" key="10">
    <source>
        <dbReference type="Proteomes" id="UP001151234"/>
    </source>
</evidence>
<dbReference type="GO" id="GO:1903785">
    <property type="term" value="P:L-valine transmembrane transport"/>
    <property type="evidence" value="ECO:0007669"/>
    <property type="project" value="TreeGrafter"/>
</dbReference>
<comment type="caution">
    <text evidence="9">The sequence shown here is derived from an EMBL/GenBank/DDBJ whole genome shotgun (WGS) entry which is preliminary data.</text>
</comment>
<evidence type="ECO:0000256" key="3">
    <source>
        <dbReference type="ARBA" id="ARBA00022448"/>
    </source>
</evidence>
<accession>A0A9X3UJJ3</accession>
<feature type="transmembrane region" description="Helical" evidence="8">
    <location>
        <begin position="128"/>
        <end position="153"/>
    </location>
</feature>
<organism evidence="9 10">
    <name type="scientific">Hoeflea prorocentri</name>
    <dbReference type="NCBI Taxonomy" id="1922333"/>
    <lineage>
        <taxon>Bacteria</taxon>
        <taxon>Pseudomonadati</taxon>
        <taxon>Pseudomonadota</taxon>
        <taxon>Alphaproteobacteria</taxon>
        <taxon>Hyphomicrobiales</taxon>
        <taxon>Rhizobiaceae</taxon>
        <taxon>Hoeflea</taxon>
    </lineage>
</organism>
<protein>
    <submittedName>
        <fullName evidence="9">AzlC family ABC transporter permease</fullName>
    </submittedName>
</protein>
<evidence type="ECO:0000256" key="7">
    <source>
        <dbReference type="ARBA" id="ARBA00023136"/>
    </source>
</evidence>
<evidence type="ECO:0000256" key="4">
    <source>
        <dbReference type="ARBA" id="ARBA00022475"/>
    </source>
</evidence>
<keyword evidence="10" id="KW-1185">Reference proteome</keyword>
<keyword evidence="5 8" id="KW-0812">Transmembrane</keyword>
<dbReference type="PANTHER" id="PTHR34979:SF1">
    <property type="entry name" value="INNER MEMBRANE PROTEIN YGAZ"/>
    <property type="match status" value="1"/>
</dbReference>
<feature type="transmembrane region" description="Helical" evidence="8">
    <location>
        <begin position="66"/>
        <end position="84"/>
    </location>
</feature>
<dbReference type="AlphaFoldDB" id="A0A9X3UJJ3"/>
<name>A0A9X3UJJ3_9HYPH</name>
<keyword evidence="3" id="KW-0813">Transport</keyword>
<evidence type="ECO:0000256" key="1">
    <source>
        <dbReference type="ARBA" id="ARBA00004651"/>
    </source>
</evidence>
<reference evidence="9" key="1">
    <citation type="submission" date="2022-11" db="EMBL/GenBank/DDBJ databases">
        <title>Draft genome sequence of Hoeflea poritis E7-10 and Hoeflea prorocentri PM5-8, separated from scleractinian coral Porites lutea and marine dinoflagellate.</title>
        <authorList>
            <person name="Zhang G."/>
            <person name="Wei Q."/>
            <person name="Cai L."/>
        </authorList>
    </citation>
    <scope>NUCLEOTIDE SEQUENCE</scope>
    <source>
        <strain evidence="9">PM5-8</strain>
    </source>
</reference>
<gene>
    <name evidence="9" type="ORF">OQ273_03985</name>
</gene>
<keyword evidence="7 8" id="KW-0472">Membrane</keyword>
<evidence type="ECO:0000256" key="5">
    <source>
        <dbReference type="ARBA" id="ARBA00022692"/>
    </source>
</evidence>
<proteinExistence type="inferred from homology"/>
<keyword evidence="6 8" id="KW-1133">Transmembrane helix</keyword>
<dbReference type="EMBL" id="JAPJZI010000001">
    <property type="protein sequence ID" value="MDA5397726.1"/>
    <property type="molecule type" value="Genomic_DNA"/>
</dbReference>
<comment type="similarity">
    <text evidence="2">Belongs to the AzlC family.</text>
</comment>
<feature type="transmembrane region" description="Helical" evidence="8">
    <location>
        <begin position="185"/>
        <end position="203"/>
    </location>
</feature>
<feature type="transmembrane region" description="Helical" evidence="8">
    <location>
        <begin position="159"/>
        <end position="178"/>
    </location>
</feature>
<evidence type="ECO:0000256" key="6">
    <source>
        <dbReference type="ARBA" id="ARBA00022989"/>
    </source>
</evidence>
<dbReference type="RefSeq" id="WP_267993019.1">
    <property type="nucleotide sequence ID" value="NZ_JAPJZI010000001.1"/>
</dbReference>